<evidence type="ECO:0000313" key="4">
    <source>
        <dbReference type="EMBL" id="MBB4841298.1"/>
    </source>
</evidence>
<dbReference type="SUPFAM" id="SSF48452">
    <property type="entry name" value="TPR-like"/>
    <property type="match status" value="1"/>
</dbReference>
<proteinExistence type="predicted"/>
<dbReference type="InterPro" id="IPR019734">
    <property type="entry name" value="TPR_rpt"/>
</dbReference>
<dbReference type="SMART" id="SM00028">
    <property type="entry name" value="TPR"/>
    <property type="match status" value="7"/>
</dbReference>
<evidence type="ECO:0000256" key="1">
    <source>
        <dbReference type="ARBA" id="ARBA00022737"/>
    </source>
</evidence>
<dbReference type="PANTHER" id="PTHR44858:SF1">
    <property type="entry name" value="UDP-N-ACETYLGLUCOSAMINE--PEPTIDE N-ACETYLGLUCOSAMINYLTRANSFERASE SPINDLY-RELATED"/>
    <property type="match status" value="1"/>
</dbReference>
<accession>A0A7W7K5E6</accession>
<feature type="signal peptide" evidence="3">
    <location>
        <begin position="1"/>
        <end position="19"/>
    </location>
</feature>
<evidence type="ECO:0000256" key="2">
    <source>
        <dbReference type="ARBA" id="ARBA00022803"/>
    </source>
</evidence>
<dbReference type="Proteomes" id="UP000575241">
    <property type="component" value="Unassembled WGS sequence"/>
</dbReference>
<gene>
    <name evidence="4" type="ORF">HNP52_004400</name>
</gene>
<dbReference type="InterPro" id="IPR050498">
    <property type="entry name" value="Ycf3"/>
</dbReference>
<dbReference type="Gene3D" id="1.25.40.10">
    <property type="entry name" value="Tetratricopeptide repeat domain"/>
    <property type="match status" value="3"/>
</dbReference>
<protein>
    <submittedName>
        <fullName evidence="4">Tetratricopeptide (TPR) repeat protein</fullName>
    </submittedName>
</protein>
<organism evidence="4 5">
    <name type="scientific">Sphingomonas kyeonggiensis</name>
    <dbReference type="NCBI Taxonomy" id="1268553"/>
    <lineage>
        <taxon>Bacteria</taxon>
        <taxon>Pseudomonadati</taxon>
        <taxon>Pseudomonadota</taxon>
        <taxon>Alphaproteobacteria</taxon>
        <taxon>Sphingomonadales</taxon>
        <taxon>Sphingomonadaceae</taxon>
        <taxon>Sphingomonas</taxon>
    </lineage>
</organism>
<dbReference type="PANTHER" id="PTHR44858">
    <property type="entry name" value="TETRATRICOPEPTIDE REPEAT PROTEIN 6"/>
    <property type="match status" value="1"/>
</dbReference>
<keyword evidence="5" id="KW-1185">Reference proteome</keyword>
<evidence type="ECO:0000256" key="3">
    <source>
        <dbReference type="SAM" id="SignalP"/>
    </source>
</evidence>
<sequence length="369" mass="39994">MIRTVCIVFALLASGTAAAQGRMSDYVRGIYEERCLKEDVSACRELLAEDFGVLAATRARALAVRGQAFMRHNAIADAAADFANALKIAETPQDPAMAKLDAARGVSSLTPEWRSMVQARLAEALLRRTDKANAGAAVEKAIKLDSRNGYAYSIRARLNGSDQQWPPALADFDRAIELGMADTAERALTLYRRGLVRGALKQPAEGQIDDFTAALAADPGLSAALEGRARVYQDLGRHEEALRDYDALTLREPKYAVGFNAGCWTRAAYLKREFDKAREQCDHALALAAEPNTYDSAGLVALQQQRWQDAWALYDKAVKGDAKMASALYGRGIAAKRLGRVAEAEADLAAAMRMEAQVAANYASYGQAP</sequence>
<name>A0A7W7K5E6_9SPHN</name>
<dbReference type="InterPro" id="IPR011990">
    <property type="entry name" value="TPR-like_helical_dom_sf"/>
</dbReference>
<keyword evidence="2" id="KW-0802">TPR repeat</keyword>
<keyword evidence="1" id="KW-0677">Repeat</keyword>
<dbReference type="AlphaFoldDB" id="A0A7W7K5E6"/>
<comment type="caution">
    <text evidence="4">The sequence shown here is derived from an EMBL/GenBank/DDBJ whole genome shotgun (WGS) entry which is preliminary data.</text>
</comment>
<evidence type="ECO:0000313" key="5">
    <source>
        <dbReference type="Proteomes" id="UP000575241"/>
    </source>
</evidence>
<keyword evidence="3" id="KW-0732">Signal</keyword>
<dbReference type="RefSeq" id="WP_184170837.1">
    <property type="nucleotide sequence ID" value="NZ_JACHLN010000005.1"/>
</dbReference>
<reference evidence="4 5" key="1">
    <citation type="submission" date="2020-08" db="EMBL/GenBank/DDBJ databases">
        <title>Functional genomics of gut bacteria from endangered species of beetles.</title>
        <authorList>
            <person name="Carlos-Shanley C."/>
        </authorList>
    </citation>
    <scope>NUCLEOTIDE SEQUENCE [LARGE SCALE GENOMIC DNA]</scope>
    <source>
        <strain evidence="4 5">S00224</strain>
    </source>
</reference>
<feature type="chain" id="PRO_5031546825" evidence="3">
    <location>
        <begin position="20"/>
        <end position="369"/>
    </location>
</feature>
<dbReference type="EMBL" id="JACHLN010000005">
    <property type="protein sequence ID" value="MBB4841298.1"/>
    <property type="molecule type" value="Genomic_DNA"/>
</dbReference>